<evidence type="ECO:0000313" key="3">
    <source>
        <dbReference type="EMBL" id="TWT38010.1"/>
    </source>
</evidence>
<dbReference type="AlphaFoldDB" id="A0A5C5VJB0"/>
<protein>
    <submittedName>
        <fullName evidence="3">Undecaprenyl-phosphate mannosyltransferase</fullName>
        <ecNumber evidence="3">2.4.1.54</ecNumber>
    </submittedName>
</protein>
<dbReference type="PANTHER" id="PTHR48090">
    <property type="entry name" value="UNDECAPRENYL-PHOSPHATE 4-DEOXY-4-FORMAMIDO-L-ARABINOSE TRANSFERASE-RELATED"/>
    <property type="match status" value="1"/>
</dbReference>
<dbReference type="Pfam" id="PF00535">
    <property type="entry name" value="Glycos_transf_2"/>
    <property type="match status" value="1"/>
</dbReference>
<dbReference type="Proteomes" id="UP000316714">
    <property type="component" value="Unassembled WGS sequence"/>
</dbReference>
<comment type="caution">
    <text evidence="3">The sequence shown here is derived from an EMBL/GenBank/DDBJ whole genome shotgun (WGS) entry which is preliminary data.</text>
</comment>
<dbReference type="EMBL" id="SIHJ01000001">
    <property type="protein sequence ID" value="TWT38010.1"/>
    <property type="molecule type" value="Genomic_DNA"/>
</dbReference>
<keyword evidence="3" id="KW-0808">Transferase</keyword>
<proteinExistence type="predicted"/>
<sequence>MATSHELLEDQQTAQPTAGATSAPTSDNSYLDRAMSTLEQAEASLADAARLDEPEAPQRVALAVSILMPVFNERDTIREIVAQVQRVGVHQEIVIVDDCSTDGTRDILIELDRQDDIRVVMHGYNRGKGAALRTAMAQAKGDVLLIQDADLEYNPTDYQRLLEPIERGEADVVYGSRFLENAHQDPSFMHRFGNRALTWASNVTTGLRLTDMETCYKVFRRDTLRGMMLREDRFGFEPEITAKLARRKCRVVEAPIGYNSRGYDEGKKIGVRDGLRALWCIVRYSRWD</sequence>
<organism evidence="3 4">
    <name type="scientific">Posidoniimonas corsicana</name>
    <dbReference type="NCBI Taxonomy" id="1938618"/>
    <lineage>
        <taxon>Bacteria</taxon>
        <taxon>Pseudomonadati</taxon>
        <taxon>Planctomycetota</taxon>
        <taxon>Planctomycetia</taxon>
        <taxon>Pirellulales</taxon>
        <taxon>Lacipirellulaceae</taxon>
        <taxon>Posidoniimonas</taxon>
    </lineage>
</organism>
<dbReference type="Gene3D" id="3.90.550.10">
    <property type="entry name" value="Spore Coat Polysaccharide Biosynthesis Protein SpsA, Chain A"/>
    <property type="match status" value="1"/>
</dbReference>
<reference evidence="3 4" key="1">
    <citation type="submission" date="2019-02" db="EMBL/GenBank/DDBJ databases">
        <title>Deep-cultivation of Planctomycetes and their phenomic and genomic characterization uncovers novel biology.</title>
        <authorList>
            <person name="Wiegand S."/>
            <person name="Jogler M."/>
            <person name="Boedeker C."/>
            <person name="Pinto D."/>
            <person name="Vollmers J."/>
            <person name="Rivas-Marin E."/>
            <person name="Kohn T."/>
            <person name="Peeters S.H."/>
            <person name="Heuer A."/>
            <person name="Rast P."/>
            <person name="Oberbeckmann S."/>
            <person name="Bunk B."/>
            <person name="Jeske O."/>
            <person name="Meyerdierks A."/>
            <person name="Storesund J.E."/>
            <person name="Kallscheuer N."/>
            <person name="Luecker S."/>
            <person name="Lage O.M."/>
            <person name="Pohl T."/>
            <person name="Merkel B.J."/>
            <person name="Hornburger P."/>
            <person name="Mueller R.-W."/>
            <person name="Bruemmer F."/>
            <person name="Labrenz M."/>
            <person name="Spormann A.M."/>
            <person name="Op Den Camp H."/>
            <person name="Overmann J."/>
            <person name="Amann R."/>
            <person name="Jetten M.S.M."/>
            <person name="Mascher T."/>
            <person name="Medema M.H."/>
            <person name="Devos D.P."/>
            <person name="Kaster A.-K."/>
            <person name="Ovreas L."/>
            <person name="Rohde M."/>
            <person name="Galperin M.Y."/>
            <person name="Jogler C."/>
        </authorList>
    </citation>
    <scope>NUCLEOTIDE SEQUENCE [LARGE SCALE GENOMIC DNA]</scope>
    <source>
        <strain evidence="3 4">KOR34</strain>
    </source>
</reference>
<evidence type="ECO:0000313" key="4">
    <source>
        <dbReference type="Proteomes" id="UP000316714"/>
    </source>
</evidence>
<dbReference type="RefSeq" id="WP_228714616.1">
    <property type="nucleotide sequence ID" value="NZ_SIHJ01000001.1"/>
</dbReference>
<accession>A0A5C5VJB0</accession>
<dbReference type="SUPFAM" id="SSF53448">
    <property type="entry name" value="Nucleotide-diphospho-sugar transferases"/>
    <property type="match status" value="1"/>
</dbReference>
<evidence type="ECO:0000259" key="2">
    <source>
        <dbReference type="Pfam" id="PF00535"/>
    </source>
</evidence>
<feature type="domain" description="Glycosyltransferase 2-like" evidence="2">
    <location>
        <begin position="65"/>
        <end position="223"/>
    </location>
</feature>
<evidence type="ECO:0000256" key="1">
    <source>
        <dbReference type="SAM" id="MobiDB-lite"/>
    </source>
</evidence>
<name>A0A5C5VJB0_9BACT</name>
<dbReference type="InterPro" id="IPR001173">
    <property type="entry name" value="Glyco_trans_2-like"/>
</dbReference>
<dbReference type="PANTHER" id="PTHR48090:SF7">
    <property type="entry name" value="RFBJ PROTEIN"/>
    <property type="match status" value="1"/>
</dbReference>
<dbReference type="GO" id="GO:0047267">
    <property type="term" value="F:undecaprenyl-phosphate mannosyltransferase activity"/>
    <property type="evidence" value="ECO:0007669"/>
    <property type="project" value="UniProtKB-EC"/>
</dbReference>
<gene>
    <name evidence="3" type="ORF">KOR34_29770</name>
</gene>
<keyword evidence="3" id="KW-0328">Glycosyltransferase</keyword>
<feature type="region of interest" description="Disordered" evidence="1">
    <location>
        <begin position="1"/>
        <end position="29"/>
    </location>
</feature>
<keyword evidence="4" id="KW-1185">Reference proteome</keyword>
<feature type="compositionally biased region" description="Polar residues" evidence="1">
    <location>
        <begin position="10"/>
        <end position="29"/>
    </location>
</feature>
<dbReference type="EC" id="2.4.1.54" evidence="3"/>
<dbReference type="InterPro" id="IPR029044">
    <property type="entry name" value="Nucleotide-diphossugar_trans"/>
</dbReference>
<dbReference type="InterPro" id="IPR050256">
    <property type="entry name" value="Glycosyltransferase_2"/>
</dbReference>
<dbReference type="CDD" id="cd04179">
    <property type="entry name" value="DPM_DPG-synthase_like"/>
    <property type="match status" value="1"/>
</dbReference>